<feature type="compositionally biased region" description="Low complexity" evidence="4">
    <location>
        <begin position="114"/>
        <end position="124"/>
    </location>
</feature>
<dbReference type="Pfam" id="PF00076">
    <property type="entry name" value="RRM_1"/>
    <property type="match status" value="1"/>
</dbReference>
<dbReference type="EMBL" id="VFQX01000044">
    <property type="protein sequence ID" value="KAF0975508.1"/>
    <property type="molecule type" value="Genomic_DNA"/>
</dbReference>
<keyword evidence="3" id="KW-0175">Coiled coil</keyword>
<feature type="compositionally biased region" description="Low complexity" evidence="4">
    <location>
        <begin position="32"/>
        <end position="72"/>
    </location>
</feature>
<keyword evidence="1 2" id="KW-0694">RNA-binding</keyword>
<feature type="domain" description="RRM" evidence="5">
    <location>
        <begin position="244"/>
        <end position="322"/>
    </location>
</feature>
<dbReference type="InterPro" id="IPR012677">
    <property type="entry name" value="Nucleotide-bd_a/b_plait_sf"/>
</dbReference>
<comment type="caution">
    <text evidence="6">The sequence shown here is derived from an EMBL/GenBank/DDBJ whole genome shotgun (WGS) entry which is preliminary data.</text>
</comment>
<accession>A0A6A5BMY1</accession>
<dbReference type="OrthoDB" id="1749473at2759"/>
<dbReference type="SUPFAM" id="SSF54928">
    <property type="entry name" value="RNA-binding domain, RBD"/>
    <property type="match status" value="1"/>
</dbReference>
<keyword evidence="7" id="KW-1185">Reference proteome</keyword>
<dbReference type="OMA" id="KPSKWKD"/>
<dbReference type="PANTHER" id="PTHR47640:SF11">
    <property type="entry name" value="RNA-BINDING PROTEIN 42"/>
    <property type="match status" value="1"/>
</dbReference>
<evidence type="ECO:0000256" key="3">
    <source>
        <dbReference type="SAM" id="Coils"/>
    </source>
</evidence>
<dbReference type="VEuPathDB" id="AmoebaDB:FDP41_005502"/>
<evidence type="ECO:0000313" key="7">
    <source>
        <dbReference type="Proteomes" id="UP000444721"/>
    </source>
</evidence>
<dbReference type="VEuPathDB" id="AmoebaDB:NfTy_066770"/>
<dbReference type="GeneID" id="68112720"/>
<evidence type="ECO:0000313" key="6">
    <source>
        <dbReference type="EMBL" id="KAF0975508.1"/>
    </source>
</evidence>
<protein>
    <recommendedName>
        <fullName evidence="5">RRM domain-containing protein</fullName>
    </recommendedName>
</protein>
<evidence type="ECO:0000259" key="5">
    <source>
        <dbReference type="PROSITE" id="PS50102"/>
    </source>
</evidence>
<evidence type="ECO:0000256" key="1">
    <source>
        <dbReference type="ARBA" id="ARBA00022884"/>
    </source>
</evidence>
<evidence type="ECO:0000256" key="4">
    <source>
        <dbReference type="SAM" id="MobiDB-lite"/>
    </source>
</evidence>
<dbReference type="PROSITE" id="PS50102">
    <property type="entry name" value="RRM"/>
    <property type="match status" value="1"/>
</dbReference>
<organism evidence="6 7">
    <name type="scientific">Naegleria fowleri</name>
    <name type="common">Brain eating amoeba</name>
    <dbReference type="NCBI Taxonomy" id="5763"/>
    <lineage>
        <taxon>Eukaryota</taxon>
        <taxon>Discoba</taxon>
        <taxon>Heterolobosea</taxon>
        <taxon>Tetramitia</taxon>
        <taxon>Eutetramitia</taxon>
        <taxon>Vahlkampfiidae</taxon>
        <taxon>Naegleria</taxon>
    </lineage>
</organism>
<dbReference type="Gene3D" id="3.30.70.330">
    <property type="match status" value="1"/>
</dbReference>
<dbReference type="Proteomes" id="UP000444721">
    <property type="component" value="Unassembled WGS sequence"/>
</dbReference>
<dbReference type="InterPro" id="IPR035979">
    <property type="entry name" value="RBD_domain_sf"/>
</dbReference>
<gene>
    <name evidence="6" type="ORF">FDP41_005502</name>
</gene>
<dbReference type="RefSeq" id="XP_044560221.1">
    <property type="nucleotide sequence ID" value="XM_044709034.1"/>
</dbReference>
<evidence type="ECO:0000256" key="2">
    <source>
        <dbReference type="PROSITE-ProRule" id="PRU00176"/>
    </source>
</evidence>
<dbReference type="AlphaFoldDB" id="A0A6A5BMY1"/>
<dbReference type="PANTHER" id="PTHR47640">
    <property type="entry name" value="TRNA SELENOCYSTEINE 1-ASSOCIATED PROTEIN 1-RELATED-RELATED"/>
    <property type="match status" value="1"/>
</dbReference>
<sequence length="328" mass="36228">MSTSNPSAKLTSSSLNDLQSRLAKLQQNISQKLSKTSAAALSTTSSSLDHGVPQQPTTSVASSTSSSQTKIQKPPSSGESVKSTPSVLPKIQKSHVMQSGGLSATAQHVAAQVVKQASSGSSQQGMPSPPKIGQTKLSKVINKPATASSTVITASPQTNVNSTTSSEPTLEQQIYLQDYQKQKQTSQLQQEYQQQLKEYEQSQLQQNEQANKKKKKKLRTVYTASGKADVWEDPNLEQYEENDFRIYANNLGNEVTDQMLEKFFSHYPSFSKATVIRDKRTNRTKGYGFISFLDCNDYVHALENMNGKYLGNRPLVLKPSKWKDRNLK</sequence>
<dbReference type="CDD" id="cd12383">
    <property type="entry name" value="RRM_RBM42"/>
    <property type="match status" value="1"/>
</dbReference>
<reference evidence="6 7" key="1">
    <citation type="journal article" date="2019" name="Sci. Rep.">
        <title>Nanopore sequencing improves the draft genome of the human pathogenic amoeba Naegleria fowleri.</title>
        <authorList>
            <person name="Liechti N."/>
            <person name="Schurch N."/>
            <person name="Bruggmann R."/>
            <person name="Wittwer M."/>
        </authorList>
    </citation>
    <scope>NUCLEOTIDE SEQUENCE [LARGE SCALE GENOMIC DNA]</scope>
    <source>
        <strain evidence="6 7">ATCC 30894</strain>
    </source>
</reference>
<dbReference type="SMART" id="SM00360">
    <property type="entry name" value="RRM"/>
    <property type="match status" value="1"/>
</dbReference>
<dbReference type="InterPro" id="IPR034215">
    <property type="entry name" value="RBM42_RRM"/>
</dbReference>
<dbReference type="InterPro" id="IPR050825">
    <property type="entry name" value="RBM42_RBP45_47-like"/>
</dbReference>
<feature type="coiled-coil region" evidence="3">
    <location>
        <begin position="182"/>
        <end position="216"/>
    </location>
</feature>
<feature type="region of interest" description="Disordered" evidence="4">
    <location>
        <begin position="31"/>
        <end position="87"/>
    </location>
</feature>
<feature type="region of interest" description="Disordered" evidence="4">
    <location>
        <begin position="114"/>
        <end position="134"/>
    </location>
</feature>
<dbReference type="InterPro" id="IPR000504">
    <property type="entry name" value="RRM_dom"/>
</dbReference>
<proteinExistence type="predicted"/>
<name>A0A6A5BMY1_NAEFO</name>
<dbReference type="GO" id="GO:0003729">
    <property type="term" value="F:mRNA binding"/>
    <property type="evidence" value="ECO:0007669"/>
    <property type="project" value="InterPro"/>
</dbReference>
<dbReference type="VEuPathDB" id="AmoebaDB:NF0116730"/>
<feature type="compositionally biased region" description="Polar residues" evidence="4">
    <location>
        <begin position="74"/>
        <end position="86"/>
    </location>
</feature>